<dbReference type="CDD" id="cd04301">
    <property type="entry name" value="NAT_SF"/>
    <property type="match status" value="1"/>
</dbReference>
<dbReference type="Proteomes" id="UP000288178">
    <property type="component" value="Unassembled WGS sequence"/>
</dbReference>
<dbReference type="InterPro" id="IPR000182">
    <property type="entry name" value="GNAT_dom"/>
</dbReference>
<dbReference type="PROSITE" id="PS51186">
    <property type="entry name" value="GNAT"/>
    <property type="match status" value="1"/>
</dbReference>
<keyword evidence="2" id="KW-0808">Transferase</keyword>
<gene>
    <name evidence="2" type="ORF">ENE75_21180</name>
</gene>
<dbReference type="InterPro" id="IPR016181">
    <property type="entry name" value="Acyl_CoA_acyltransferase"/>
</dbReference>
<protein>
    <submittedName>
        <fullName evidence="2">GNAT family N-acetyltransferase</fullName>
    </submittedName>
</protein>
<keyword evidence="3" id="KW-1185">Reference proteome</keyword>
<evidence type="ECO:0000313" key="3">
    <source>
        <dbReference type="Proteomes" id="UP000288178"/>
    </source>
</evidence>
<dbReference type="AlphaFoldDB" id="A0A3S2TJJ6"/>
<reference evidence="2 3" key="1">
    <citation type="submission" date="2019-01" db="EMBL/GenBank/DDBJ databases">
        <authorList>
            <person name="Chen W.-M."/>
        </authorList>
    </citation>
    <scope>NUCLEOTIDE SEQUENCE [LARGE SCALE GENOMIC DNA]</scope>
    <source>
        <strain evidence="2 3">ICH-3</strain>
    </source>
</reference>
<dbReference type="Pfam" id="PF13673">
    <property type="entry name" value="Acetyltransf_10"/>
    <property type="match status" value="1"/>
</dbReference>
<name>A0A3S2TJJ6_9BURK</name>
<sequence>MVAPVFRRATAADVPRLAALYAQCARTLGPQVYTPQQVAAWVSFGADTPAFRDYVLGATTWVAGEADPLGFCGADGDGEVRSLYVRPDATRQGLGTALLAHAMRTPNRDQFQAWATPISRPVFERAGFRLDRVVTEPYQGVVFDRFRMVRP</sequence>
<accession>A0A3S2TJJ6</accession>
<evidence type="ECO:0000313" key="2">
    <source>
        <dbReference type="EMBL" id="RVT48872.1"/>
    </source>
</evidence>
<organism evidence="2 3">
    <name type="scientific">Rubrivivax albus</name>
    <dbReference type="NCBI Taxonomy" id="2499835"/>
    <lineage>
        <taxon>Bacteria</taxon>
        <taxon>Pseudomonadati</taxon>
        <taxon>Pseudomonadota</taxon>
        <taxon>Betaproteobacteria</taxon>
        <taxon>Burkholderiales</taxon>
        <taxon>Sphaerotilaceae</taxon>
        <taxon>Rubrivivax</taxon>
    </lineage>
</organism>
<comment type="caution">
    <text evidence="2">The sequence shown here is derived from an EMBL/GenBank/DDBJ whole genome shotgun (WGS) entry which is preliminary data.</text>
</comment>
<proteinExistence type="predicted"/>
<dbReference type="SUPFAM" id="SSF55729">
    <property type="entry name" value="Acyl-CoA N-acyltransferases (Nat)"/>
    <property type="match status" value="1"/>
</dbReference>
<dbReference type="GO" id="GO:0016747">
    <property type="term" value="F:acyltransferase activity, transferring groups other than amino-acyl groups"/>
    <property type="evidence" value="ECO:0007669"/>
    <property type="project" value="InterPro"/>
</dbReference>
<evidence type="ECO:0000259" key="1">
    <source>
        <dbReference type="PROSITE" id="PS51186"/>
    </source>
</evidence>
<feature type="domain" description="N-acetyltransferase" evidence="1">
    <location>
        <begin position="4"/>
        <end position="151"/>
    </location>
</feature>
<dbReference type="EMBL" id="SACT01000009">
    <property type="protein sequence ID" value="RVT48872.1"/>
    <property type="molecule type" value="Genomic_DNA"/>
</dbReference>
<dbReference type="Gene3D" id="3.40.630.30">
    <property type="match status" value="1"/>
</dbReference>